<protein>
    <submittedName>
        <fullName evidence="9">Cytochrome c oxidase accessory protein FixG</fullName>
    </submittedName>
</protein>
<dbReference type="Pfam" id="PF13746">
    <property type="entry name" value="Fer4_18"/>
    <property type="match status" value="1"/>
</dbReference>
<feature type="transmembrane region" description="Helical" evidence="7">
    <location>
        <begin position="75"/>
        <end position="96"/>
    </location>
</feature>
<evidence type="ECO:0000256" key="1">
    <source>
        <dbReference type="ARBA" id="ARBA00022448"/>
    </source>
</evidence>
<keyword evidence="10" id="KW-1185">Reference proteome</keyword>
<dbReference type="InterPro" id="IPR013783">
    <property type="entry name" value="Ig-like_fold"/>
</dbReference>
<keyword evidence="6" id="KW-0411">Iron-sulfur</keyword>
<evidence type="ECO:0000256" key="5">
    <source>
        <dbReference type="ARBA" id="ARBA00023004"/>
    </source>
</evidence>
<dbReference type="Gene3D" id="3.30.70.20">
    <property type="match status" value="1"/>
</dbReference>
<dbReference type="PROSITE" id="PS00198">
    <property type="entry name" value="4FE4S_FER_1"/>
    <property type="match status" value="1"/>
</dbReference>
<dbReference type="GO" id="GO:0051539">
    <property type="term" value="F:4 iron, 4 sulfur cluster binding"/>
    <property type="evidence" value="ECO:0007669"/>
    <property type="project" value="UniProtKB-KW"/>
</dbReference>
<dbReference type="InterPro" id="IPR017900">
    <property type="entry name" value="4Fe4S_Fe_S_CS"/>
</dbReference>
<dbReference type="GO" id="GO:0005886">
    <property type="term" value="C:plasma membrane"/>
    <property type="evidence" value="ECO:0007669"/>
    <property type="project" value="TreeGrafter"/>
</dbReference>
<dbReference type="AlphaFoldDB" id="A0A0K6III8"/>
<evidence type="ECO:0000313" key="9">
    <source>
        <dbReference type="EMBL" id="CUB02930.1"/>
    </source>
</evidence>
<evidence type="ECO:0000256" key="7">
    <source>
        <dbReference type="SAM" id="Phobius"/>
    </source>
</evidence>
<dbReference type="Proteomes" id="UP000182769">
    <property type="component" value="Unassembled WGS sequence"/>
</dbReference>
<dbReference type="InterPro" id="IPR051684">
    <property type="entry name" value="Electron_Trans/Redox"/>
</dbReference>
<name>A0A0K6III8_9GAMM</name>
<sequence length="449" mass="50575">MQKIPLKDTTQHHGKIYVRLMSGRFQTLRRIVSWPLLAAFFLMAWLRVDGEPLLMFSFSTHRILLFGFELSWYDLQLLGGLLIAGAALLFFLSMLAGRVWCGFACPQSIWTWIFIRIEDLVEGKANRRAKQDKQPIQTNVLLRRVIKHGLWLLVSILTALTFTGYFTDVYHLLWQAWHFEMPIYIAVWLLTAVGLTYLNAGLMREQICLHACPYSRFQSVMLDQHSKIVSYDEGRGEPRAVKQSTGAVKQGDCVDCTLCIQVCPVGIDIRQGLQAPCINCGACIDACDSVMKKLSKPLGLIRFASESELQGQAYQLFRPRLLGYLSVVFVALTTVVYGFTQTTDLLVEFNRERGAMYTVQGNGEVCNFYKVKAEAFNIAAEQMKMSVTTPSYTIYGNATVALEKGDAYWRGVRLCTDTPVPGKSIVNMTFTAGEAGTEKQVTFFAPRPL</sequence>
<evidence type="ECO:0000256" key="3">
    <source>
        <dbReference type="ARBA" id="ARBA00022723"/>
    </source>
</evidence>
<keyword evidence="4" id="KW-0249">Electron transport</keyword>
<dbReference type="OrthoDB" id="9811700at2"/>
<keyword evidence="7" id="KW-0472">Membrane</keyword>
<feature type="transmembrane region" description="Helical" evidence="7">
    <location>
        <begin position="149"/>
        <end position="166"/>
    </location>
</feature>
<dbReference type="InterPro" id="IPR017896">
    <property type="entry name" value="4Fe4S_Fe-S-bd"/>
</dbReference>
<dbReference type="PANTHER" id="PTHR30176">
    <property type="entry name" value="FERREDOXIN-TYPE PROTEIN NAPH"/>
    <property type="match status" value="1"/>
</dbReference>
<evidence type="ECO:0000256" key="4">
    <source>
        <dbReference type="ARBA" id="ARBA00022982"/>
    </source>
</evidence>
<evidence type="ECO:0000259" key="8">
    <source>
        <dbReference type="PROSITE" id="PS51379"/>
    </source>
</evidence>
<dbReference type="PROSITE" id="PS51379">
    <property type="entry name" value="4FE4S_FER_2"/>
    <property type="match status" value="1"/>
</dbReference>
<feature type="transmembrane region" description="Helical" evidence="7">
    <location>
        <begin position="181"/>
        <end position="200"/>
    </location>
</feature>
<dbReference type="STRING" id="1137284.GCA_001418205_00774"/>
<dbReference type="RefSeq" id="WP_055461898.1">
    <property type="nucleotide sequence ID" value="NZ_CYHG01000002.1"/>
</dbReference>
<evidence type="ECO:0000256" key="2">
    <source>
        <dbReference type="ARBA" id="ARBA00022485"/>
    </source>
</evidence>
<feature type="transmembrane region" description="Helical" evidence="7">
    <location>
        <begin position="31"/>
        <end position="48"/>
    </location>
</feature>
<evidence type="ECO:0000313" key="10">
    <source>
        <dbReference type="Proteomes" id="UP000182769"/>
    </source>
</evidence>
<proteinExistence type="predicted"/>
<keyword evidence="5" id="KW-0408">Iron</keyword>
<accession>A0A0K6III8</accession>
<keyword evidence="7" id="KW-0812">Transmembrane</keyword>
<feature type="transmembrane region" description="Helical" evidence="7">
    <location>
        <begin position="321"/>
        <end position="340"/>
    </location>
</feature>
<dbReference type="EMBL" id="CYHG01000002">
    <property type="protein sequence ID" value="CUB02930.1"/>
    <property type="molecule type" value="Genomic_DNA"/>
</dbReference>
<feature type="domain" description="4Fe-4S ferredoxin-type" evidence="8">
    <location>
        <begin position="244"/>
        <end position="272"/>
    </location>
</feature>
<keyword evidence="3" id="KW-0479">Metal-binding</keyword>
<dbReference type="SUPFAM" id="SSF54862">
    <property type="entry name" value="4Fe-4S ferredoxins"/>
    <property type="match status" value="1"/>
</dbReference>
<dbReference type="InterPro" id="IPR014116">
    <property type="entry name" value="Cyt_c_oxidase_cbb3_FixG"/>
</dbReference>
<dbReference type="NCBIfam" id="TIGR02745">
    <property type="entry name" value="ccoG_rdxA_fixG"/>
    <property type="match status" value="1"/>
</dbReference>
<organism evidence="9 10">
    <name type="scientific">Marinomonas fungiae</name>
    <dbReference type="NCBI Taxonomy" id="1137284"/>
    <lineage>
        <taxon>Bacteria</taxon>
        <taxon>Pseudomonadati</taxon>
        <taxon>Pseudomonadota</taxon>
        <taxon>Gammaproteobacteria</taxon>
        <taxon>Oceanospirillales</taxon>
        <taxon>Oceanospirillaceae</taxon>
        <taxon>Marinomonas</taxon>
    </lineage>
</organism>
<keyword evidence="2" id="KW-0004">4Fe-4S</keyword>
<keyword evidence="1" id="KW-0813">Transport</keyword>
<dbReference type="Gene3D" id="2.60.40.10">
    <property type="entry name" value="Immunoglobulins"/>
    <property type="match status" value="1"/>
</dbReference>
<keyword evidence="7" id="KW-1133">Transmembrane helix</keyword>
<reference evidence="10" key="1">
    <citation type="submission" date="2015-08" db="EMBL/GenBank/DDBJ databases">
        <authorList>
            <person name="Varghese N."/>
        </authorList>
    </citation>
    <scope>NUCLEOTIDE SEQUENCE [LARGE SCALE GENOMIC DNA]</scope>
    <source>
        <strain evidence="10">JCM 18476</strain>
    </source>
</reference>
<gene>
    <name evidence="9" type="ORF">Ga0061065_102268</name>
</gene>
<evidence type="ECO:0000256" key="6">
    <source>
        <dbReference type="ARBA" id="ARBA00023014"/>
    </source>
</evidence>
<dbReference type="GO" id="GO:0046872">
    <property type="term" value="F:metal ion binding"/>
    <property type="evidence" value="ECO:0007669"/>
    <property type="project" value="UniProtKB-KW"/>
</dbReference>
<dbReference type="PANTHER" id="PTHR30176:SF3">
    <property type="entry name" value="FERREDOXIN-TYPE PROTEIN NAPH"/>
    <property type="match status" value="1"/>
</dbReference>